<keyword evidence="4" id="KW-1133">Transmembrane helix</keyword>
<sequence>MSFVLSLLISSVVSGIAAAILLNRVYKNSIFVKVGVVWLINLLFIMTTVSIRVKFYDGDTLVRYITLIVNVLFSVSCFYYATIKVVRPLSKAIEKLYKLAEGDFNIADDDSYVNPKTDLGRLIQATSMIKDNFGSVVLQIKENVEKLQLMSDELNAISNQIAEGAAEDSSSIEEISSSMEQIAAHIEKNADNSRVTEGYSKKVFEGVKNLDKAADENLDAITNIAQKINVITDIAFQTNILALNAAVEAARAGAHGKGFAVVAAEVRKLAETSKIAADEIVQLANKSVGVAEHTKVMLNELIPDITKTTELIQEITAASMEQHVGVEQVNNALQQQNQVAQRNAAISEECVGGSNSLAEFANQFKELVAYFKIPKKKR</sequence>
<accession>A0A7D3XEP3</accession>
<keyword evidence="4" id="KW-0812">Transmembrane</keyword>
<dbReference type="InterPro" id="IPR051310">
    <property type="entry name" value="MCP_chemotaxis"/>
</dbReference>
<evidence type="ECO:0000256" key="3">
    <source>
        <dbReference type="PROSITE-ProRule" id="PRU00284"/>
    </source>
</evidence>
<dbReference type="PROSITE" id="PS50111">
    <property type="entry name" value="CHEMOTAXIS_TRANSDUC_2"/>
    <property type="match status" value="1"/>
</dbReference>
<feature type="transmembrane region" description="Helical" evidence="4">
    <location>
        <begin position="61"/>
        <end position="81"/>
    </location>
</feature>
<keyword evidence="7" id="KW-1185">Reference proteome</keyword>
<evidence type="ECO:0000256" key="2">
    <source>
        <dbReference type="ARBA" id="ARBA00029447"/>
    </source>
</evidence>
<dbReference type="GO" id="GO:0007165">
    <property type="term" value="P:signal transduction"/>
    <property type="evidence" value="ECO:0007669"/>
    <property type="project" value="UniProtKB-KW"/>
</dbReference>
<dbReference type="PRINTS" id="PR00260">
    <property type="entry name" value="CHEMTRNSDUCR"/>
</dbReference>
<protein>
    <recommendedName>
        <fullName evidence="5">Methyl-accepting transducer domain-containing protein</fullName>
    </recommendedName>
</protein>
<feature type="domain" description="Methyl-accepting transducer" evidence="5">
    <location>
        <begin position="143"/>
        <end position="358"/>
    </location>
</feature>
<dbReference type="RefSeq" id="WP_173075146.1">
    <property type="nucleotide sequence ID" value="NZ_CP041345.1"/>
</dbReference>
<dbReference type="GO" id="GO:0006935">
    <property type="term" value="P:chemotaxis"/>
    <property type="evidence" value="ECO:0007669"/>
    <property type="project" value="UniProtKB-KW"/>
</dbReference>
<comment type="similarity">
    <text evidence="2">Belongs to the methyl-accepting chemotaxis (MCP) protein family.</text>
</comment>
<evidence type="ECO:0000256" key="4">
    <source>
        <dbReference type="SAM" id="Phobius"/>
    </source>
</evidence>
<dbReference type="PANTHER" id="PTHR43531:SF11">
    <property type="entry name" value="METHYL-ACCEPTING CHEMOTAXIS PROTEIN 3"/>
    <property type="match status" value="1"/>
</dbReference>
<gene>
    <name evidence="6" type="ORF">FHG85_09195</name>
</gene>
<dbReference type="InterPro" id="IPR004090">
    <property type="entry name" value="Chemotax_Me-accpt_rcpt"/>
</dbReference>
<evidence type="ECO:0000313" key="7">
    <source>
        <dbReference type="Proteomes" id="UP000500961"/>
    </source>
</evidence>
<proteinExistence type="inferred from homology"/>
<organism evidence="6 7">
    <name type="scientific">Tenuifilum thalassicum</name>
    <dbReference type="NCBI Taxonomy" id="2590900"/>
    <lineage>
        <taxon>Bacteria</taxon>
        <taxon>Pseudomonadati</taxon>
        <taxon>Bacteroidota</taxon>
        <taxon>Bacteroidia</taxon>
        <taxon>Bacteroidales</taxon>
        <taxon>Tenuifilaceae</taxon>
        <taxon>Tenuifilum</taxon>
    </lineage>
</organism>
<dbReference type="InterPro" id="IPR004089">
    <property type="entry name" value="MCPsignal_dom"/>
</dbReference>
<keyword evidence="1" id="KW-0145">Chemotaxis</keyword>
<evidence type="ECO:0000259" key="5">
    <source>
        <dbReference type="PROSITE" id="PS50111"/>
    </source>
</evidence>
<dbReference type="SMART" id="SM00283">
    <property type="entry name" value="MA"/>
    <property type="match status" value="1"/>
</dbReference>
<evidence type="ECO:0000313" key="6">
    <source>
        <dbReference type="EMBL" id="QKG80432.1"/>
    </source>
</evidence>
<dbReference type="Pfam" id="PF00015">
    <property type="entry name" value="MCPsignal"/>
    <property type="match status" value="1"/>
</dbReference>
<dbReference type="AlphaFoldDB" id="A0A7D3XEP3"/>
<evidence type="ECO:0000256" key="1">
    <source>
        <dbReference type="ARBA" id="ARBA00022500"/>
    </source>
</evidence>
<name>A0A7D3XEP3_9BACT</name>
<keyword evidence="4" id="KW-0472">Membrane</keyword>
<dbReference type="GO" id="GO:0005886">
    <property type="term" value="C:plasma membrane"/>
    <property type="evidence" value="ECO:0007669"/>
    <property type="project" value="TreeGrafter"/>
</dbReference>
<dbReference type="Proteomes" id="UP000500961">
    <property type="component" value="Chromosome"/>
</dbReference>
<dbReference type="SUPFAM" id="SSF58104">
    <property type="entry name" value="Methyl-accepting chemotaxis protein (MCP) signaling domain"/>
    <property type="match status" value="1"/>
</dbReference>
<feature type="transmembrane region" description="Helical" evidence="4">
    <location>
        <begin position="28"/>
        <end position="49"/>
    </location>
</feature>
<dbReference type="KEGG" id="ttz:FHG85_09195"/>
<reference evidence="6 7" key="1">
    <citation type="submission" date="2019-07" db="EMBL/GenBank/DDBJ databases">
        <title>Thalassofilum flectens gen. nov., sp. nov., a novel moderate thermophilic anaerobe from a shallow sea hot spring in Kunashir Island (Russia), representing a new family in the order Bacteroidales, and proposal of Thalassofilacea fam. nov.</title>
        <authorList>
            <person name="Kochetkova T.V."/>
            <person name="Podosokorskaya O.A."/>
            <person name="Novikov A."/>
            <person name="Elcheninov A.G."/>
            <person name="Toshchakov S.V."/>
            <person name="Kublanov I.V."/>
        </authorList>
    </citation>
    <scope>NUCLEOTIDE SEQUENCE [LARGE SCALE GENOMIC DNA]</scope>
    <source>
        <strain evidence="6 7">38-H</strain>
    </source>
</reference>
<keyword evidence="3" id="KW-0807">Transducer</keyword>
<dbReference type="Gene3D" id="1.10.287.950">
    <property type="entry name" value="Methyl-accepting chemotaxis protein"/>
    <property type="match status" value="1"/>
</dbReference>
<dbReference type="EMBL" id="CP041345">
    <property type="protein sequence ID" value="QKG80432.1"/>
    <property type="molecule type" value="Genomic_DNA"/>
</dbReference>
<dbReference type="PANTHER" id="PTHR43531">
    <property type="entry name" value="PROTEIN ICFG"/>
    <property type="match status" value="1"/>
</dbReference>
<dbReference type="GO" id="GO:0004888">
    <property type="term" value="F:transmembrane signaling receptor activity"/>
    <property type="evidence" value="ECO:0007669"/>
    <property type="project" value="InterPro"/>
</dbReference>